<evidence type="ECO:0000313" key="4">
    <source>
        <dbReference type="Proteomes" id="UP000295212"/>
    </source>
</evidence>
<evidence type="ECO:0008006" key="5">
    <source>
        <dbReference type="Google" id="ProtNLM"/>
    </source>
</evidence>
<feature type="chain" id="PRO_5020883296" description="Pre-peptidase" evidence="2">
    <location>
        <begin position="25"/>
        <end position="346"/>
    </location>
</feature>
<dbReference type="AlphaFoldDB" id="A0A4R6ZFT3"/>
<feature type="region of interest" description="Disordered" evidence="1">
    <location>
        <begin position="214"/>
        <end position="236"/>
    </location>
</feature>
<evidence type="ECO:0000256" key="1">
    <source>
        <dbReference type="SAM" id="MobiDB-lite"/>
    </source>
</evidence>
<proteinExistence type="predicted"/>
<organism evidence="3 4">
    <name type="scientific">Halomonas ventosae</name>
    <dbReference type="NCBI Taxonomy" id="229007"/>
    <lineage>
        <taxon>Bacteria</taxon>
        <taxon>Pseudomonadati</taxon>
        <taxon>Pseudomonadota</taxon>
        <taxon>Gammaproteobacteria</taxon>
        <taxon>Oceanospirillales</taxon>
        <taxon>Halomonadaceae</taxon>
        <taxon>Halomonas</taxon>
    </lineage>
</organism>
<accession>A0A4R6ZFT3</accession>
<keyword evidence="2" id="KW-0732">Signal</keyword>
<gene>
    <name evidence="3" type="ORF">DFP85_12157</name>
</gene>
<dbReference type="EMBL" id="SNZJ01000021">
    <property type="protein sequence ID" value="TDR50892.1"/>
    <property type="molecule type" value="Genomic_DNA"/>
</dbReference>
<reference evidence="3 4" key="1">
    <citation type="submission" date="2019-03" db="EMBL/GenBank/DDBJ databases">
        <title>Genomic Encyclopedia of Type Strains, Phase III (KMG-III): the genomes of soil and plant-associated and newly described type strains.</title>
        <authorList>
            <person name="Whitman W."/>
        </authorList>
    </citation>
    <scope>NUCLEOTIDE SEQUENCE [LARGE SCALE GENOMIC DNA]</scope>
    <source>
        <strain evidence="3 4">CECT 5797</strain>
    </source>
</reference>
<feature type="signal peptide" evidence="2">
    <location>
        <begin position="1"/>
        <end position="24"/>
    </location>
</feature>
<comment type="caution">
    <text evidence="3">The sequence shown here is derived from an EMBL/GenBank/DDBJ whole genome shotgun (WGS) entry which is preliminary data.</text>
</comment>
<evidence type="ECO:0000313" key="3">
    <source>
        <dbReference type="EMBL" id="TDR50892.1"/>
    </source>
</evidence>
<dbReference type="Gene3D" id="2.60.120.380">
    <property type="match status" value="1"/>
</dbReference>
<dbReference type="RefSeq" id="WP_133637420.1">
    <property type="nucleotide sequence ID" value="NZ_SNZJ01000021.1"/>
</dbReference>
<evidence type="ECO:0000256" key="2">
    <source>
        <dbReference type="SAM" id="SignalP"/>
    </source>
</evidence>
<name>A0A4R6ZFT3_9GAMM</name>
<protein>
    <recommendedName>
        <fullName evidence="5">Pre-peptidase</fullName>
    </recommendedName>
</protein>
<dbReference type="Proteomes" id="UP000295212">
    <property type="component" value="Unassembled WGS sequence"/>
</dbReference>
<sequence>MKQPIITASLLILVLALASTPALASEREERFREEGKQLDLTGFLQSENDARSRSFLYGSPHEHDFTVNEAGNYLFESSVPGGESEDYRVAAVLLDDQGQEVARGEALGQNGGLSMRQRLQPGDYTLRVEGHKFGTRGTSGSSFYITVAGLDSQGRRLEDGVSDGQGLIFSGSAREGNRSVFVRSRDDVATISAPSQEAAAGTAAATATAIADAPEETEAGAQTAQEPVAEKADASARSAETIVTDVKIRARGEVLTFEVAERGAVAITTSTYPTGYEDTYRIELEVLDESGRVVAEGAGEGFDGDVDMTTELAPGRYRIRVQGQKFGSSMTGVNNYELKVQQLDRR</sequence>
<dbReference type="OrthoDB" id="6181013at2"/>